<proteinExistence type="inferred from homology"/>
<comment type="similarity">
    <text evidence="1">Belongs to the bacterial solute-binding protein 9 family.</text>
</comment>
<dbReference type="RefSeq" id="WP_168718726.1">
    <property type="nucleotide sequence ID" value="NZ_CP042909.1"/>
</dbReference>
<dbReference type="SUPFAM" id="SSF53807">
    <property type="entry name" value="Helical backbone' metal receptor"/>
    <property type="match status" value="1"/>
</dbReference>
<dbReference type="Proteomes" id="UP000501253">
    <property type="component" value="Chromosome"/>
</dbReference>
<dbReference type="InterPro" id="IPR006127">
    <property type="entry name" value="ZnuA-like"/>
</dbReference>
<evidence type="ECO:0000256" key="3">
    <source>
        <dbReference type="ARBA" id="ARBA00022729"/>
    </source>
</evidence>
<dbReference type="Pfam" id="PF01297">
    <property type="entry name" value="ZnuA"/>
    <property type="match status" value="1"/>
</dbReference>
<dbReference type="GO" id="GO:0046872">
    <property type="term" value="F:metal ion binding"/>
    <property type="evidence" value="ECO:0007669"/>
    <property type="project" value="InterPro"/>
</dbReference>
<evidence type="ECO:0000313" key="5">
    <source>
        <dbReference type="EMBL" id="QJA05360.1"/>
    </source>
</evidence>
<reference evidence="5 6" key="1">
    <citation type="submission" date="2019-08" db="EMBL/GenBank/DDBJ databases">
        <title>Complete genome sequence of Thermosulfurimonas marina SU872T, an anaerobic thermophilic chemolithoautotrophic bacterium isolated from a shallow marine hydrothermal vent.</title>
        <authorList>
            <person name="Allioux M."/>
            <person name="Jebbar M."/>
            <person name="Slobodkina G."/>
            <person name="Slobodkin A."/>
            <person name="Moalic Y."/>
            <person name="Frolova A."/>
            <person name="Shao Z."/>
            <person name="Alain K."/>
        </authorList>
    </citation>
    <scope>NUCLEOTIDE SEQUENCE [LARGE SCALE GENOMIC DNA]</scope>
    <source>
        <strain evidence="5 6">SU872</strain>
    </source>
</reference>
<keyword evidence="6" id="KW-1185">Reference proteome</keyword>
<evidence type="ECO:0000256" key="4">
    <source>
        <dbReference type="SAM" id="SignalP"/>
    </source>
</evidence>
<dbReference type="Gene3D" id="3.40.50.1980">
    <property type="entry name" value="Nitrogenase molybdenum iron protein domain"/>
    <property type="match status" value="2"/>
</dbReference>
<dbReference type="KEGG" id="tmai:FVE67_00510"/>
<dbReference type="EMBL" id="CP042909">
    <property type="protein sequence ID" value="QJA05360.1"/>
    <property type="molecule type" value="Genomic_DNA"/>
</dbReference>
<evidence type="ECO:0000256" key="2">
    <source>
        <dbReference type="ARBA" id="ARBA00022448"/>
    </source>
</evidence>
<sequence>MPRTFFLLFLFWNLVSSAAALRLTATIYPLYDLARELAPEEDIRLLLPPGADPHHFEPRWEALRTLRESDLVLAVGYETWLPRSLSPEKKLLLAEGPFKNPHLWLDLARLRNFIERLSARLSLLCPARKGEIESRKRKLLARMARLEALKKELSLCRSRTVLVLGHAALEELLKGTSLKVVSLAGPHPESEVLPGDLSRALTLARRKRLPAVFLLDPAFQRYVPLFRKEGIRVLKINPGLPVWPEDRGLSFLDLLQKDLLTLKNGLCLS</sequence>
<evidence type="ECO:0000313" key="6">
    <source>
        <dbReference type="Proteomes" id="UP000501253"/>
    </source>
</evidence>
<keyword evidence="3 4" id="KW-0732">Signal</keyword>
<keyword evidence="2" id="KW-0813">Transport</keyword>
<dbReference type="InterPro" id="IPR050492">
    <property type="entry name" value="Bact_metal-bind_prot9"/>
</dbReference>
<organism evidence="5 6">
    <name type="scientific">Thermosulfurimonas marina</name>
    <dbReference type="NCBI Taxonomy" id="2047767"/>
    <lineage>
        <taxon>Bacteria</taxon>
        <taxon>Pseudomonadati</taxon>
        <taxon>Thermodesulfobacteriota</taxon>
        <taxon>Thermodesulfobacteria</taxon>
        <taxon>Thermodesulfobacteriales</taxon>
        <taxon>Thermodesulfobacteriaceae</taxon>
        <taxon>Thermosulfurimonas</taxon>
    </lineage>
</organism>
<evidence type="ECO:0000256" key="1">
    <source>
        <dbReference type="ARBA" id="ARBA00011028"/>
    </source>
</evidence>
<feature type="chain" id="PRO_5026299126" evidence="4">
    <location>
        <begin position="19"/>
        <end position="269"/>
    </location>
</feature>
<accession>A0A6H1WQC1</accession>
<dbReference type="GO" id="GO:0030001">
    <property type="term" value="P:metal ion transport"/>
    <property type="evidence" value="ECO:0007669"/>
    <property type="project" value="InterPro"/>
</dbReference>
<feature type="signal peptide" evidence="4">
    <location>
        <begin position="1"/>
        <end position="18"/>
    </location>
</feature>
<dbReference type="AlphaFoldDB" id="A0A6H1WQC1"/>
<gene>
    <name evidence="5" type="ORF">FVE67_00510</name>
</gene>
<dbReference type="PANTHER" id="PTHR42953:SF3">
    <property type="entry name" value="HIGH-AFFINITY ZINC UPTAKE SYSTEM PROTEIN ZNUA"/>
    <property type="match status" value="1"/>
</dbReference>
<name>A0A6H1WQC1_9BACT</name>
<dbReference type="PANTHER" id="PTHR42953">
    <property type="entry name" value="HIGH-AFFINITY ZINC UPTAKE SYSTEM PROTEIN ZNUA-RELATED"/>
    <property type="match status" value="1"/>
</dbReference>
<protein>
    <submittedName>
        <fullName evidence="5">Zinc ABC transporter substrate-binding protein</fullName>
    </submittedName>
</protein>